<reference evidence="2 3" key="1">
    <citation type="submission" date="2022-09" db="EMBL/GenBank/DDBJ databases">
        <title>Enrichment on poylsaccharides allowed isolation of novel metabolic and taxonomic groups of Haloarchaea.</title>
        <authorList>
            <person name="Sorokin D.Y."/>
            <person name="Elcheninov A.G."/>
            <person name="Khizhniak T.V."/>
            <person name="Kolganova T.V."/>
            <person name="Kublanov I.V."/>
        </authorList>
    </citation>
    <scope>NUCLEOTIDE SEQUENCE [LARGE SCALE GENOMIC DNA]</scope>
    <source>
        <strain evidence="2 3">AArc-curdl1</strain>
    </source>
</reference>
<dbReference type="InterPro" id="IPR055553">
    <property type="entry name" value="DUF7129"/>
</dbReference>
<organism evidence="2 3">
    <name type="scientific">Natronosalvus hydrolyticus</name>
    <dbReference type="NCBI Taxonomy" id="2979988"/>
    <lineage>
        <taxon>Archaea</taxon>
        <taxon>Methanobacteriati</taxon>
        <taxon>Methanobacteriota</taxon>
        <taxon>Stenosarchaea group</taxon>
        <taxon>Halobacteria</taxon>
        <taxon>Halobacteriales</taxon>
        <taxon>Natrialbaceae</taxon>
        <taxon>Natronosalvus</taxon>
    </lineage>
</organism>
<dbReference type="AlphaFoldDB" id="A0AAP2Z5Z0"/>
<dbReference type="EMBL" id="JAOPJZ010000002">
    <property type="protein sequence ID" value="MCU4751025.1"/>
    <property type="molecule type" value="Genomic_DNA"/>
</dbReference>
<dbReference type="NCBIfam" id="NF033497">
    <property type="entry name" value="rubre_like_arch"/>
    <property type="match status" value="1"/>
</dbReference>
<dbReference type="Proteomes" id="UP001321047">
    <property type="component" value="Unassembled WGS sequence"/>
</dbReference>
<evidence type="ECO:0000259" key="1">
    <source>
        <dbReference type="Pfam" id="PF23455"/>
    </source>
</evidence>
<sequence>MKDAPYNPEDESAYECLECGRTVRSRTNPGSCPVCDVAYRNTAMPIE</sequence>
<feature type="domain" description="DUF7129" evidence="1">
    <location>
        <begin position="5"/>
        <end position="47"/>
    </location>
</feature>
<name>A0AAP2Z5Z0_9EURY</name>
<dbReference type="RefSeq" id="WP_254807507.1">
    <property type="nucleotide sequence ID" value="NZ_JAOPJZ010000002.1"/>
</dbReference>
<gene>
    <name evidence="2" type="ORF">OB919_03355</name>
</gene>
<dbReference type="Pfam" id="PF23455">
    <property type="entry name" value="DUF7129"/>
    <property type="match status" value="1"/>
</dbReference>
<dbReference type="SUPFAM" id="SSF57802">
    <property type="entry name" value="Rubredoxin-like"/>
    <property type="match status" value="1"/>
</dbReference>
<proteinExistence type="predicted"/>
<accession>A0AAP2Z5Z0</accession>
<keyword evidence="3" id="KW-1185">Reference proteome</keyword>
<evidence type="ECO:0000313" key="2">
    <source>
        <dbReference type="EMBL" id="MCU4751025.1"/>
    </source>
</evidence>
<protein>
    <submittedName>
        <fullName evidence="2">Rubrerythrin-like domain-containing protein</fullName>
    </submittedName>
</protein>
<dbReference type="GeneID" id="73531187"/>
<comment type="caution">
    <text evidence="2">The sequence shown here is derived from an EMBL/GenBank/DDBJ whole genome shotgun (WGS) entry which is preliminary data.</text>
</comment>
<evidence type="ECO:0000313" key="3">
    <source>
        <dbReference type="Proteomes" id="UP001321047"/>
    </source>
</evidence>